<name>G8XSY2_9BETA</name>
<keyword evidence="7" id="KW-1185">Reference proteome</keyword>
<dbReference type="GO" id="GO:0019072">
    <property type="term" value="P:viral genome packaging"/>
    <property type="evidence" value="ECO:0007669"/>
    <property type="project" value="InterPro"/>
</dbReference>
<evidence type="ECO:0000256" key="1">
    <source>
        <dbReference type="ARBA" id="ARBA00022561"/>
    </source>
</evidence>
<gene>
    <name evidence="6" type="primary">UL77</name>
</gene>
<evidence type="ECO:0000313" key="6">
    <source>
        <dbReference type="EMBL" id="AEV80928.1"/>
    </source>
</evidence>
<dbReference type="HAMAP" id="MF_04025">
    <property type="entry name" value="HSV_CVC2"/>
    <property type="match status" value="1"/>
</dbReference>
<sequence length="607" mass="68798">MNRLETFYHLPVPKIALGPVPVAVPVSVVAAFEPHVDNVLWAPERVLRRLRDATGIELRQRRDEAVIDRIKKRYLKEELRQFRDAVANQCLGLEGRLSEAEMLLRQQVTDLPVSSSPRSSPVRIEGEAAPSEGAVDLGKGQKTGAVTWAAFCHDDRHALHVGITQNDPTICFHRDFRGELIGTMFENSSTWTFSFGVWYYRLKRSLYTQPRWKRVFRLMQMESFSISQELLVATVGALENVTVYPAYDCALSDLEAAACLLAAYGHQVWEGRDAPDSVIGVLQNLPYILNRLSEEIHREMANWKESVTTNFYSYQDSPDMRYYVPMSGGRRYASGTFGRHILVRIFTHRNVLQRLAGSEAQVSAVVQERISGQAVDESTLTMWTRKLLSHRLGREVPIFLHEQQYLRSGLTCIETLLLLWKIVNSESVFVSRKRRFSLTDIIGSDLGAPKATVDPGYTGSNVRNFEYLVEQYIIPWYQWDPTVTASQLFPGVVLLAITESVRSGWDPLQREDVKTMDGGAITVQATKINPIADFMFAQSSKQYSALKRLELHDTLLFHYENGVGKVLSVSLPRHRVFCLGSSLFNVNDIYECIYFFVLGFLPAVAVT</sequence>
<evidence type="ECO:0000256" key="3">
    <source>
        <dbReference type="ARBA" id="ARBA00022612"/>
    </source>
</evidence>
<evidence type="ECO:0000256" key="5">
    <source>
        <dbReference type="ARBA" id="ARBA00023219"/>
    </source>
</evidence>
<dbReference type="Proteomes" id="UP000097892">
    <property type="component" value="Segment"/>
</dbReference>
<dbReference type="EMBL" id="FJ483967">
    <property type="protein sequence ID" value="AEV80928.1"/>
    <property type="molecule type" value="Genomic_DNA"/>
</dbReference>
<reference evidence="6" key="1">
    <citation type="submission" date="2011-12" db="EMBL/GenBank/DDBJ databases">
        <title>Comparative genomics of primate cytomegaloviruses.</title>
        <authorList>
            <person name="Davison A.J."/>
            <person name="Holton M."/>
            <person name="Dolan A."/>
            <person name="Dargan D.J."/>
            <person name="Gatherer D."/>
            <person name="Hayward G.S."/>
        </authorList>
    </citation>
    <scope>NUCLEOTIDE SEQUENCE [LARGE SCALE GENOMIC DNA]</scope>
    <source>
        <strain evidence="6">SqSHV</strain>
    </source>
</reference>
<evidence type="ECO:0000256" key="2">
    <source>
        <dbReference type="ARBA" id="ARBA00022562"/>
    </source>
</evidence>
<dbReference type="Pfam" id="PF01499">
    <property type="entry name" value="Herpes_UL25"/>
    <property type="match status" value="1"/>
</dbReference>
<evidence type="ECO:0000256" key="4">
    <source>
        <dbReference type="ARBA" id="ARBA00022844"/>
    </source>
</evidence>
<proteinExistence type="inferred from homology"/>
<keyword evidence="5" id="KW-0231">Viral genome packaging</keyword>
<evidence type="ECO:0000313" key="7">
    <source>
        <dbReference type="Proteomes" id="UP000097892"/>
    </source>
</evidence>
<dbReference type="GO" id="GO:0019028">
    <property type="term" value="C:viral capsid"/>
    <property type="evidence" value="ECO:0007669"/>
    <property type="project" value="UniProtKB-KW"/>
</dbReference>
<dbReference type="OrthoDB" id="4434at10239"/>
<organism evidence="6 7">
    <name type="scientific">Saimiriine betaherpesvirus 4</name>
    <dbReference type="NCBI Taxonomy" id="1535247"/>
    <lineage>
        <taxon>Viruses</taxon>
        <taxon>Duplodnaviria</taxon>
        <taxon>Heunggongvirae</taxon>
        <taxon>Peploviricota</taxon>
        <taxon>Herviviricetes</taxon>
        <taxon>Herpesvirales</taxon>
        <taxon>Orthoherpesviridae</taxon>
        <taxon>Betaherpesvirinae</taxon>
        <taxon>Cytomegalovirus</taxon>
        <taxon>Cytomegalovirus saimiriinebeta4</taxon>
    </lineage>
</organism>
<protein>
    <submittedName>
        <fullName evidence="6">DNA packaging tegument protein UL25</fullName>
    </submittedName>
</protein>
<dbReference type="InterPro" id="IPR002493">
    <property type="entry name" value="Herpes_UL25"/>
</dbReference>
<keyword evidence="3" id="KW-1188">Viral release from host cell</keyword>
<dbReference type="GeneID" id="11464298"/>
<accession>G8XSY2</accession>
<keyword evidence="4" id="KW-0946">Virion</keyword>
<dbReference type="KEGG" id="vg:11464298"/>
<keyword evidence="2" id="KW-1048">Host nucleus</keyword>
<keyword evidence="1" id="KW-0167">Capsid protein</keyword>
<dbReference type="RefSeq" id="YP_004940240.1">
    <property type="nucleotide sequence ID" value="NC_016448.1"/>
</dbReference>